<comment type="caution">
    <text evidence="1">The sequence shown here is derived from an EMBL/GenBank/DDBJ whole genome shotgun (WGS) entry which is preliminary data.</text>
</comment>
<protein>
    <submittedName>
        <fullName evidence="1">Uncharacterized protein</fullName>
    </submittedName>
</protein>
<evidence type="ECO:0000313" key="2">
    <source>
        <dbReference type="Proteomes" id="UP000798662"/>
    </source>
</evidence>
<proteinExistence type="predicted"/>
<evidence type="ECO:0000313" key="1">
    <source>
        <dbReference type="EMBL" id="KAK1865345.1"/>
    </source>
</evidence>
<name>A0ACC3C5E9_PYRYE</name>
<reference evidence="1" key="1">
    <citation type="submission" date="2019-11" db="EMBL/GenBank/DDBJ databases">
        <title>Nori genome reveals adaptations in red seaweeds to the harsh intertidal environment.</title>
        <authorList>
            <person name="Wang D."/>
            <person name="Mao Y."/>
        </authorList>
    </citation>
    <scope>NUCLEOTIDE SEQUENCE</scope>
    <source>
        <tissue evidence="1">Gametophyte</tissue>
    </source>
</reference>
<keyword evidence="2" id="KW-1185">Reference proteome</keyword>
<dbReference type="EMBL" id="CM020619">
    <property type="protein sequence ID" value="KAK1865345.1"/>
    <property type="molecule type" value="Genomic_DNA"/>
</dbReference>
<gene>
    <name evidence="1" type="ORF">I4F81_007878</name>
</gene>
<sequence length="165" mass="17431">MLAALAPLTFAPPVAVVYNPLVYAATTHAAYTRRYARAGVRVLFVGMNPGPWGMSQTGVPFGTIRHVTGYLGIPPAAVPPPPPVHPDRPITGFATTRAEVSGDRLWGWAAARYGAASGTPPGFLSWAYVYNYCPLAFVEASGRNRTPDRLPAAERAPLVAALCAA</sequence>
<accession>A0ACC3C5E9</accession>
<organism evidence="1 2">
    <name type="scientific">Pyropia yezoensis</name>
    <name type="common">Susabi-nori</name>
    <name type="synonym">Porphyra yezoensis</name>
    <dbReference type="NCBI Taxonomy" id="2788"/>
    <lineage>
        <taxon>Eukaryota</taxon>
        <taxon>Rhodophyta</taxon>
        <taxon>Bangiophyceae</taxon>
        <taxon>Bangiales</taxon>
        <taxon>Bangiaceae</taxon>
        <taxon>Pyropia</taxon>
    </lineage>
</organism>
<dbReference type="Proteomes" id="UP000798662">
    <property type="component" value="Chromosome 2"/>
</dbReference>